<protein>
    <submittedName>
        <fullName evidence="1">Uncharacterized protein</fullName>
    </submittedName>
</protein>
<proteinExistence type="predicted"/>
<gene>
    <name evidence="1" type="ORF">NPIL_231181</name>
</gene>
<dbReference type="Proteomes" id="UP000887013">
    <property type="component" value="Unassembled WGS sequence"/>
</dbReference>
<feature type="non-terminal residue" evidence="1">
    <location>
        <position position="1"/>
    </location>
</feature>
<dbReference type="EMBL" id="BMAW01104975">
    <property type="protein sequence ID" value="GFT17232.1"/>
    <property type="molecule type" value="Genomic_DNA"/>
</dbReference>
<reference evidence="1" key="1">
    <citation type="submission" date="2020-08" db="EMBL/GenBank/DDBJ databases">
        <title>Multicomponent nature underlies the extraordinary mechanical properties of spider dragline silk.</title>
        <authorList>
            <person name="Kono N."/>
            <person name="Nakamura H."/>
            <person name="Mori M."/>
            <person name="Yoshida Y."/>
            <person name="Ohtoshi R."/>
            <person name="Malay A.D."/>
            <person name="Moran D.A.P."/>
            <person name="Tomita M."/>
            <person name="Numata K."/>
            <person name="Arakawa K."/>
        </authorList>
    </citation>
    <scope>NUCLEOTIDE SEQUENCE</scope>
</reference>
<sequence length="38" mass="4445">GWEERSGFTIRDDPLEGKKISGVLKYVMVYFEHLLALF</sequence>
<accession>A0A8X6NIR1</accession>
<organism evidence="1 2">
    <name type="scientific">Nephila pilipes</name>
    <name type="common">Giant wood spider</name>
    <name type="synonym">Nephila maculata</name>
    <dbReference type="NCBI Taxonomy" id="299642"/>
    <lineage>
        <taxon>Eukaryota</taxon>
        <taxon>Metazoa</taxon>
        <taxon>Ecdysozoa</taxon>
        <taxon>Arthropoda</taxon>
        <taxon>Chelicerata</taxon>
        <taxon>Arachnida</taxon>
        <taxon>Araneae</taxon>
        <taxon>Araneomorphae</taxon>
        <taxon>Entelegynae</taxon>
        <taxon>Araneoidea</taxon>
        <taxon>Nephilidae</taxon>
        <taxon>Nephila</taxon>
    </lineage>
</organism>
<evidence type="ECO:0000313" key="1">
    <source>
        <dbReference type="EMBL" id="GFT17232.1"/>
    </source>
</evidence>
<evidence type="ECO:0000313" key="2">
    <source>
        <dbReference type="Proteomes" id="UP000887013"/>
    </source>
</evidence>
<comment type="caution">
    <text evidence="1">The sequence shown here is derived from an EMBL/GenBank/DDBJ whole genome shotgun (WGS) entry which is preliminary data.</text>
</comment>
<keyword evidence="2" id="KW-1185">Reference proteome</keyword>
<name>A0A8X6NIR1_NEPPI</name>
<dbReference type="AlphaFoldDB" id="A0A8X6NIR1"/>